<protein>
    <submittedName>
        <fullName evidence="2">Nuclear transport factor 2 family protein</fullName>
    </submittedName>
</protein>
<dbReference type="Proteomes" id="UP000662747">
    <property type="component" value="Chromosome"/>
</dbReference>
<accession>A0ABX7P3G2</accession>
<dbReference type="InterPro" id="IPR032710">
    <property type="entry name" value="NTF2-like_dom_sf"/>
</dbReference>
<dbReference type="RefSeq" id="WP_206726574.1">
    <property type="nucleotide sequence ID" value="NZ_CP071090.1"/>
</dbReference>
<feature type="domain" description="SnoaL-like" evidence="1">
    <location>
        <begin position="18"/>
        <end position="114"/>
    </location>
</feature>
<dbReference type="Pfam" id="PF12680">
    <property type="entry name" value="SnoaL_2"/>
    <property type="match status" value="1"/>
</dbReference>
<reference evidence="2 3" key="1">
    <citation type="submission" date="2021-02" db="EMBL/GenBank/DDBJ databases">
        <title>De Novo genome assembly of isolated myxobacteria.</title>
        <authorList>
            <person name="Stevens D.C."/>
        </authorList>
    </citation>
    <scope>NUCLEOTIDE SEQUENCE [LARGE SCALE GENOMIC DNA]</scope>
    <source>
        <strain evidence="3">SCPEA02</strain>
    </source>
</reference>
<dbReference type="SUPFAM" id="SSF54427">
    <property type="entry name" value="NTF2-like"/>
    <property type="match status" value="1"/>
</dbReference>
<dbReference type="InterPro" id="IPR037401">
    <property type="entry name" value="SnoaL-like"/>
</dbReference>
<evidence type="ECO:0000313" key="3">
    <source>
        <dbReference type="Proteomes" id="UP000662747"/>
    </source>
</evidence>
<gene>
    <name evidence="2" type="ORF">JY651_08805</name>
</gene>
<proteinExistence type="predicted"/>
<name>A0ABX7P3G2_9BACT</name>
<evidence type="ECO:0000259" key="1">
    <source>
        <dbReference type="Pfam" id="PF12680"/>
    </source>
</evidence>
<organism evidence="2 3">
    <name type="scientific">Pyxidicoccus parkwayensis</name>
    <dbReference type="NCBI Taxonomy" id="2813578"/>
    <lineage>
        <taxon>Bacteria</taxon>
        <taxon>Pseudomonadati</taxon>
        <taxon>Myxococcota</taxon>
        <taxon>Myxococcia</taxon>
        <taxon>Myxococcales</taxon>
        <taxon>Cystobacterineae</taxon>
        <taxon>Myxococcaceae</taxon>
        <taxon>Pyxidicoccus</taxon>
    </lineage>
</organism>
<sequence length="149" mass="16544">MSELSSLSLSAPIAESLQRWHDMVARKDLSRVTELLDSEVVFRSPVAHHPYPTPAVVSTILNTVLTIFEDFTYHRQLATPDGLSVVLEFSARVGKRQLKGIDFIRFNEQGKIVEFEVMIRPMSGLSALADEMGKRLADYLAAAANSRPG</sequence>
<dbReference type="Gene3D" id="3.10.450.50">
    <property type="match status" value="1"/>
</dbReference>
<dbReference type="EMBL" id="CP071090">
    <property type="protein sequence ID" value="QSQ25014.1"/>
    <property type="molecule type" value="Genomic_DNA"/>
</dbReference>
<keyword evidence="3" id="KW-1185">Reference proteome</keyword>
<evidence type="ECO:0000313" key="2">
    <source>
        <dbReference type="EMBL" id="QSQ25014.1"/>
    </source>
</evidence>